<dbReference type="EMBL" id="JFHU01000022">
    <property type="protein sequence ID" value="EXX91861.1"/>
    <property type="molecule type" value="Genomic_DNA"/>
</dbReference>
<evidence type="ECO:0000313" key="2">
    <source>
        <dbReference type="Proteomes" id="UP000053750"/>
    </source>
</evidence>
<evidence type="ECO:0000313" key="1">
    <source>
        <dbReference type="EMBL" id="EXX91861.1"/>
    </source>
</evidence>
<dbReference type="Gene3D" id="1.10.287.950">
    <property type="entry name" value="Methyl-accepting chemotaxis protein"/>
    <property type="match status" value="1"/>
</dbReference>
<keyword evidence="2" id="KW-1185">Reference proteome</keyword>
<comment type="caution">
    <text evidence="1">The sequence shown here is derived from an EMBL/GenBank/DDBJ whole genome shotgun (WGS) entry which is preliminary data.</text>
</comment>
<dbReference type="Proteomes" id="UP000053750">
    <property type="component" value="Unassembled WGS sequence"/>
</dbReference>
<gene>
    <name evidence="1" type="ORF">BG53_08100</name>
</gene>
<name>A0A9W5W8Q9_9BACL</name>
<reference evidence="1 2" key="1">
    <citation type="submission" date="2014-02" db="EMBL/GenBank/DDBJ databases">
        <title>Genome sequence of Paenibacillus darwinianus reveals adaptive mechanisms for survival in Antarctic soils.</title>
        <authorList>
            <person name="Dsouza M."/>
            <person name="Taylor M.W."/>
            <person name="Turner S.J."/>
            <person name="Aislabie J."/>
        </authorList>
    </citation>
    <scope>NUCLEOTIDE SEQUENCE [LARGE SCALE GENOMIC DNA]</scope>
    <source>
        <strain evidence="1 2">CE1</strain>
    </source>
</reference>
<accession>A0A9W5W8Q9</accession>
<proteinExistence type="predicted"/>
<dbReference type="RefSeq" id="WP_036586029.1">
    <property type="nucleotide sequence ID" value="NZ_KK082115.1"/>
</dbReference>
<dbReference type="SUPFAM" id="SSF58104">
    <property type="entry name" value="Methyl-accepting chemotaxis protein (MCP) signaling domain"/>
    <property type="match status" value="1"/>
</dbReference>
<dbReference type="AlphaFoldDB" id="A0A9W5W8Q9"/>
<organism evidence="1 2">
    <name type="scientific">Paenibacillus darwinianus</name>
    <dbReference type="NCBI Taxonomy" id="1380763"/>
    <lineage>
        <taxon>Bacteria</taxon>
        <taxon>Bacillati</taxon>
        <taxon>Bacillota</taxon>
        <taxon>Bacilli</taxon>
        <taxon>Bacillales</taxon>
        <taxon>Paenibacillaceae</taxon>
        <taxon>Paenibacillus</taxon>
    </lineage>
</organism>
<protein>
    <recommendedName>
        <fullName evidence="3">Methyl-accepting chemotaxis protein</fullName>
    </recommendedName>
</protein>
<evidence type="ECO:0008006" key="3">
    <source>
        <dbReference type="Google" id="ProtNLM"/>
    </source>
</evidence>
<sequence>MSDKRRPFTIKLHCVDAAMEDVAERLENNSLLLQRLKLSQSALGESIGHVSAVSPESSAVSEEVASQSAAQLAVSSHLVELSERLRQLSDELNASLSRFHY</sequence>